<dbReference type="InParanoid" id="G0M8K9"/>
<dbReference type="AlphaFoldDB" id="G0M8K9"/>
<gene>
    <name evidence="1" type="ORF">CAEBREN_18415</name>
</gene>
<accession>G0M8K9</accession>
<evidence type="ECO:0000313" key="1">
    <source>
        <dbReference type="EMBL" id="EGT30216.1"/>
    </source>
</evidence>
<keyword evidence="2" id="KW-1185">Reference proteome</keyword>
<proteinExistence type="predicted"/>
<dbReference type="Proteomes" id="UP000008068">
    <property type="component" value="Unassembled WGS sequence"/>
</dbReference>
<protein>
    <submittedName>
        <fullName evidence="1">Uncharacterized protein</fullName>
    </submittedName>
</protein>
<name>G0M8K9_CAEBE</name>
<dbReference type="HOGENOM" id="CLU_1455612_0_0_1"/>
<reference evidence="2" key="1">
    <citation type="submission" date="2011-07" db="EMBL/GenBank/DDBJ databases">
        <authorList>
            <consortium name="Caenorhabditis brenneri Sequencing and Analysis Consortium"/>
            <person name="Wilson R.K."/>
        </authorList>
    </citation>
    <scope>NUCLEOTIDE SEQUENCE [LARGE SCALE GENOMIC DNA]</scope>
    <source>
        <strain evidence="2">PB2801</strain>
    </source>
</reference>
<sequence>MTNALSIPLFHFPSLVYERIIELMCMKAKFQMASLSEHAAIIVRRIMEKQSIKMVIRFEVHTATVFLSNDEFDMKLASWCYDLQTSAKLMVYEINNMKNVVQLSSFKMVFWQPLFNDFNFFHSWFMGNVILEPNYVEAVKSTPNDELCEVLFKKYKNAQQLVMHCETTPGFTITPEKWGNTRSRTS</sequence>
<organism evidence="2">
    <name type="scientific">Caenorhabditis brenneri</name>
    <name type="common">Nematode worm</name>
    <dbReference type="NCBI Taxonomy" id="135651"/>
    <lineage>
        <taxon>Eukaryota</taxon>
        <taxon>Metazoa</taxon>
        <taxon>Ecdysozoa</taxon>
        <taxon>Nematoda</taxon>
        <taxon>Chromadorea</taxon>
        <taxon>Rhabditida</taxon>
        <taxon>Rhabditina</taxon>
        <taxon>Rhabditomorpha</taxon>
        <taxon>Rhabditoidea</taxon>
        <taxon>Rhabditidae</taxon>
        <taxon>Peloderinae</taxon>
        <taxon>Caenorhabditis</taxon>
    </lineage>
</organism>
<evidence type="ECO:0000313" key="2">
    <source>
        <dbReference type="Proteomes" id="UP000008068"/>
    </source>
</evidence>
<dbReference type="EMBL" id="GL379786">
    <property type="protein sequence ID" value="EGT30216.1"/>
    <property type="molecule type" value="Genomic_DNA"/>
</dbReference>